<comment type="subcellular location">
    <subcellularLocation>
        <location evidence="1">Membrane</location>
        <topology evidence="1">Multi-pass membrane protein</topology>
    </subcellularLocation>
</comment>
<evidence type="ECO:0000256" key="3">
    <source>
        <dbReference type="ARBA" id="ARBA00022448"/>
    </source>
</evidence>
<sequence length="117" mass="12623">MPVSTCSNSNVQCVDLIARYIPLIESIRVVASNFVTLLAHPCLLLHGKIWRPGWMILLVSFLGLTNGYLTVCVLTAAPKGYKGRAKCTGQHDGVFSSGGIFAGVALDWLWLIGNGTF</sequence>
<organism evidence="8 9">
    <name type="scientific">Thlaspi arvense</name>
    <name type="common">Field penny-cress</name>
    <dbReference type="NCBI Taxonomy" id="13288"/>
    <lineage>
        <taxon>Eukaryota</taxon>
        <taxon>Viridiplantae</taxon>
        <taxon>Streptophyta</taxon>
        <taxon>Embryophyta</taxon>
        <taxon>Tracheophyta</taxon>
        <taxon>Spermatophyta</taxon>
        <taxon>Magnoliopsida</taxon>
        <taxon>eudicotyledons</taxon>
        <taxon>Gunneridae</taxon>
        <taxon>Pentapetalae</taxon>
        <taxon>rosids</taxon>
        <taxon>malvids</taxon>
        <taxon>Brassicales</taxon>
        <taxon>Brassicaceae</taxon>
        <taxon>Thlaspideae</taxon>
        <taxon>Thlaspi</taxon>
    </lineage>
</organism>
<feature type="transmembrane region" description="Helical" evidence="7">
    <location>
        <begin position="54"/>
        <end position="76"/>
    </location>
</feature>
<evidence type="ECO:0000256" key="1">
    <source>
        <dbReference type="ARBA" id="ARBA00004141"/>
    </source>
</evidence>
<keyword evidence="9" id="KW-1185">Reference proteome</keyword>
<evidence type="ECO:0000313" key="9">
    <source>
        <dbReference type="Proteomes" id="UP000836841"/>
    </source>
</evidence>
<comment type="similarity">
    <text evidence="2">Belongs to the SLC29A/ENT transporter (TC 2.A.57) family.</text>
</comment>
<keyword evidence="4 7" id="KW-0812">Transmembrane</keyword>
<evidence type="ECO:0000313" key="8">
    <source>
        <dbReference type="EMBL" id="CAH2041864.1"/>
    </source>
</evidence>
<accession>A0AAU9RHY1</accession>
<name>A0AAU9RHY1_THLAR</name>
<keyword evidence="5 7" id="KW-1133">Transmembrane helix</keyword>
<dbReference type="AlphaFoldDB" id="A0AAU9RHY1"/>
<dbReference type="Proteomes" id="UP000836841">
    <property type="component" value="Unassembled WGS sequence"/>
</dbReference>
<dbReference type="GO" id="GO:0005337">
    <property type="term" value="F:nucleoside transmembrane transporter activity"/>
    <property type="evidence" value="ECO:0007669"/>
    <property type="project" value="InterPro"/>
</dbReference>
<reference evidence="8 9" key="1">
    <citation type="submission" date="2022-03" db="EMBL/GenBank/DDBJ databases">
        <authorList>
            <person name="Nunn A."/>
            <person name="Chopra R."/>
            <person name="Nunn A."/>
            <person name="Contreras Garrido A."/>
        </authorList>
    </citation>
    <scope>NUCLEOTIDE SEQUENCE [LARGE SCALE GENOMIC DNA]</scope>
</reference>
<keyword evidence="6 7" id="KW-0472">Membrane</keyword>
<dbReference type="PANTHER" id="PTHR10332:SF30">
    <property type="entry name" value="EQUILIBRATIVE NUCLEOTIDE TRANSPORTER 2"/>
    <property type="match status" value="1"/>
</dbReference>
<evidence type="ECO:0000256" key="7">
    <source>
        <dbReference type="SAM" id="Phobius"/>
    </source>
</evidence>
<dbReference type="EMBL" id="CAJVSB020000135">
    <property type="protein sequence ID" value="CAH2041864.1"/>
    <property type="molecule type" value="Genomic_DNA"/>
</dbReference>
<evidence type="ECO:0000256" key="6">
    <source>
        <dbReference type="ARBA" id="ARBA00023136"/>
    </source>
</evidence>
<evidence type="ECO:0000256" key="4">
    <source>
        <dbReference type="ARBA" id="ARBA00022692"/>
    </source>
</evidence>
<comment type="caution">
    <text evidence="8">The sequence shown here is derived from an EMBL/GenBank/DDBJ whole genome shotgun (WGS) entry which is preliminary data.</text>
</comment>
<proteinExistence type="inferred from homology"/>
<protein>
    <submittedName>
        <fullName evidence="8">Uncharacterized protein</fullName>
    </submittedName>
</protein>
<gene>
    <name evidence="8" type="ORF">TAV2_LOCUS4563</name>
</gene>
<dbReference type="InterPro" id="IPR002259">
    <property type="entry name" value="Eqnu_transpt"/>
</dbReference>
<dbReference type="GO" id="GO:0005886">
    <property type="term" value="C:plasma membrane"/>
    <property type="evidence" value="ECO:0007669"/>
    <property type="project" value="TreeGrafter"/>
</dbReference>
<evidence type="ECO:0000256" key="5">
    <source>
        <dbReference type="ARBA" id="ARBA00022989"/>
    </source>
</evidence>
<evidence type="ECO:0000256" key="2">
    <source>
        <dbReference type="ARBA" id="ARBA00007965"/>
    </source>
</evidence>
<dbReference type="PANTHER" id="PTHR10332">
    <property type="entry name" value="EQUILIBRATIVE NUCLEOSIDE TRANSPORTER"/>
    <property type="match status" value="1"/>
</dbReference>
<keyword evidence="3" id="KW-0813">Transport</keyword>